<organism evidence="1 2">
    <name type="scientific">Desulfosalsimonas propionicica</name>
    <dbReference type="NCBI Taxonomy" id="332175"/>
    <lineage>
        <taxon>Bacteria</taxon>
        <taxon>Pseudomonadati</taxon>
        <taxon>Thermodesulfobacteriota</taxon>
        <taxon>Desulfobacteria</taxon>
        <taxon>Desulfobacterales</taxon>
        <taxon>Desulfosalsimonadaceae</taxon>
        <taxon>Desulfosalsimonas</taxon>
    </lineage>
</organism>
<dbReference type="AlphaFoldDB" id="A0A7W0CAU3"/>
<dbReference type="RefSeq" id="WP_181551980.1">
    <property type="nucleotide sequence ID" value="NZ_JACDUS010000008.1"/>
</dbReference>
<accession>A0A7W0CAU3</accession>
<protein>
    <submittedName>
        <fullName evidence="1">Uncharacterized protein</fullName>
    </submittedName>
</protein>
<comment type="caution">
    <text evidence="1">The sequence shown here is derived from an EMBL/GenBank/DDBJ whole genome shotgun (WGS) entry which is preliminary data.</text>
</comment>
<name>A0A7W0CAU3_9BACT</name>
<keyword evidence="2" id="KW-1185">Reference proteome</keyword>
<dbReference type="EMBL" id="JACDUS010000008">
    <property type="protein sequence ID" value="MBA2882345.1"/>
    <property type="molecule type" value="Genomic_DNA"/>
</dbReference>
<evidence type="ECO:0000313" key="1">
    <source>
        <dbReference type="EMBL" id="MBA2882345.1"/>
    </source>
</evidence>
<sequence length="115" mass="13388">MDKNRIYITVGKIKDEAEMQSFVDKAKSECEKLTDGFTCLTDLRGYEYQDEIFEKYIKEIQEFFLARNLSKVARVHRWSGLLGHMQFDYVSLDLGYSGKNVTSIEEAEKILDGEE</sequence>
<gene>
    <name evidence="1" type="ORF">HNR65_002687</name>
</gene>
<reference evidence="1 2" key="1">
    <citation type="submission" date="2020-07" db="EMBL/GenBank/DDBJ databases">
        <title>Genomic Encyclopedia of Type Strains, Phase IV (KMG-IV): sequencing the most valuable type-strain genomes for metagenomic binning, comparative biology and taxonomic classification.</title>
        <authorList>
            <person name="Goeker M."/>
        </authorList>
    </citation>
    <scope>NUCLEOTIDE SEQUENCE [LARGE SCALE GENOMIC DNA]</scope>
    <source>
        <strain evidence="1 2">DSM 17721</strain>
    </source>
</reference>
<dbReference type="Proteomes" id="UP000525298">
    <property type="component" value="Unassembled WGS sequence"/>
</dbReference>
<evidence type="ECO:0000313" key="2">
    <source>
        <dbReference type="Proteomes" id="UP000525298"/>
    </source>
</evidence>
<proteinExistence type="predicted"/>